<dbReference type="Proteomes" id="UP000332933">
    <property type="component" value="Unassembled WGS sequence"/>
</dbReference>
<sequence length="229" mass="25245">MLIKIAQVRTRHLGQADQNVATSGTDNLMVVDHIVLGVRSNKLAAEWRCLHLLRGDEPCGGTCERLGNGRLGLREQTERKRAGERAELQSDRELSGQTSGRSRKAVAASCKPVDLLARRRPCPCQTRRRYRRQPVTLVVRGQELDAARATAHTMDDDGIELTEKAIENARVACMAMRTMRAPGRVAARVVAVLVQVVVEGKGRVDHVGADEPNEDSIEHARQACTGERE</sequence>
<feature type="region of interest" description="Disordered" evidence="1">
    <location>
        <begin position="77"/>
        <end position="103"/>
    </location>
</feature>
<dbReference type="AlphaFoldDB" id="A0A485KYY4"/>
<proteinExistence type="predicted"/>
<evidence type="ECO:0000313" key="3">
    <source>
        <dbReference type="EMBL" id="VFT90583.1"/>
    </source>
</evidence>
<protein>
    <submittedName>
        <fullName evidence="3">Aste57867_13750 protein</fullName>
    </submittedName>
</protein>
<evidence type="ECO:0000313" key="2">
    <source>
        <dbReference type="EMBL" id="KAF0695462.1"/>
    </source>
</evidence>
<keyword evidence="4" id="KW-1185">Reference proteome</keyword>
<name>A0A485KYY4_9STRA</name>
<dbReference type="EMBL" id="CAADRA010005500">
    <property type="protein sequence ID" value="VFT90583.1"/>
    <property type="molecule type" value="Genomic_DNA"/>
</dbReference>
<organism evidence="3 4">
    <name type="scientific">Aphanomyces stellatus</name>
    <dbReference type="NCBI Taxonomy" id="120398"/>
    <lineage>
        <taxon>Eukaryota</taxon>
        <taxon>Sar</taxon>
        <taxon>Stramenopiles</taxon>
        <taxon>Oomycota</taxon>
        <taxon>Saprolegniomycetes</taxon>
        <taxon>Saprolegniales</taxon>
        <taxon>Verrucalvaceae</taxon>
        <taxon>Aphanomyces</taxon>
    </lineage>
</organism>
<accession>A0A485KYY4</accession>
<gene>
    <name evidence="3" type="primary">Aste57867_13750</name>
    <name evidence="2" type="ORF">As57867_013700</name>
    <name evidence="3" type="ORF">ASTE57867_13750</name>
</gene>
<reference evidence="2" key="2">
    <citation type="submission" date="2019-06" db="EMBL/GenBank/DDBJ databases">
        <title>Genomics analysis of Aphanomyces spp. identifies a new class of oomycete effector associated with host adaptation.</title>
        <authorList>
            <person name="Gaulin E."/>
        </authorList>
    </citation>
    <scope>NUCLEOTIDE SEQUENCE</scope>
    <source>
        <strain evidence="2">CBS 578.67</strain>
    </source>
</reference>
<feature type="compositionally biased region" description="Basic and acidic residues" evidence="1">
    <location>
        <begin position="77"/>
        <end position="94"/>
    </location>
</feature>
<dbReference type="EMBL" id="VJMH01005479">
    <property type="protein sequence ID" value="KAF0695462.1"/>
    <property type="molecule type" value="Genomic_DNA"/>
</dbReference>
<feature type="region of interest" description="Disordered" evidence="1">
    <location>
        <begin position="205"/>
        <end position="229"/>
    </location>
</feature>
<feature type="compositionally biased region" description="Basic and acidic residues" evidence="1">
    <location>
        <begin position="216"/>
        <end position="229"/>
    </location>
</feature>
<evidence type="ECO:0000313" key="4">
    <source>
        <dbReference type="Proteomes" id="UP000332933"/>
    </source>
</evidence>
<reference evidence="3 4" key="1">
    <citation type="submission" date="2019-03" db="EMBL/GenBank/DDBJ databases">
        <authorList>
            <person name="Gaulin E."/>
            <person name="Dumas B."/>
        </authorList>
    </citation>
    <scope>NUCLEOTIDE SEQUENCE [LARGE SCALE GENOMIC DNA]</scope>
    <source>
        <strain evidence="3">CBS 568.67</strain>
    </source>
</reference>
<evidence type="ECO:0000256" key="1">
    <source>
        <dbReference type="SAM" id="MobiDB-lite"/>
    </source>
</evidence>